<dbReference type="PANTHER" id="PTHR36845">
    <property type="entry name" value="HYDROLASE, PUTATIVE (AFU_ORTHOLOGUE AFUA_7G05090)-RELATED"/>
    <property type="match status" value="1"/>
</dbReference>
<evidence type="ECO:0000256" key="3">
    <source>
        <dbReference type="PIRSR" id="PIRSR610905-1"/>
    </source>
</evidence>
<evidence type="ECO:0000313" key="6">
    <source>
        <dbReference type="Proteomes" id="UP000824105"/>
    </source>
</evidence>
<dbReference type="Pfam" id="PF07470">
    <property type="entry name" value="Glyco_hydro_88"/>
    <property type="match status" value="1"/>
</dbReference>
<accession>A0A9D2FIY5</accession>
<name>A0A9D2FIY5_9FIRM</name>
<dbReference type="InterPro" id="IPR012341">
    <property type="entry name" value="6hp_glycosidase-like_sf"/>
</dbReference>
<comment type="similarity">
    <text evidence="2">Belongs to the glycosyl hydrolase 88 family.</text>
</comment>
<organism evidence="5 6">
    <name type="scientific">Candidatus Gemmiger avistercoris</name>
    <dbReference type="NCBI Taxonomy" id="2838606"/>
    <lineage>
        <taxon>Bacteria</taxon>
        <taxon>Bacillati</taxon>
        <taxon>Bacillota</taxon>
        <taxon>Clostridia</taxon>
        <taxon>Eubacteriales</taxon>
        <taxon>Gemmiger</taxon>
    </lineage>
</organism>
<feature type="active site" description="Proton donor" evidence="3">
    <location>
        <position position="155"/>
    </location>
</feature>
<evidence type="ECO:0000313" key="5">
    <source>
        <dbReference type="EMBL" id="HIZ61285.1"/>
    </source>
</evidence>
<dbReference type="InterPro" id="IPR008928">
    <property type="entry name" value="6-hairpin_glycosidase_sf"/>
</dbReference>
<dbReference type="InterPro" id="IPR010905">
    <property type="entry name" value="Glyco_hydro_88"/>
</dbReference>
<dbReference type="SUPFAM" id="SSF48208">
    <property type="entry name" value="Six-hairpin glycosidases"/>
    <property type="match status" value="1"/>
</dbReference>
<feature type="binding site" evidence="4">
    <location>
        <position position="231"/>
    </location>
    <ligand>
        <name>substrate</name>
    </ligand>
</feature>
<protein>
    <submittedName>
        <fullName evidence="5">Glycoside hydrolase family 88 protein</fullName>
    </submittedName>
</protein>
<feature type="active site" description="Nucleophile" evidence="3">
    <location>
        <position position="95"/>
    </location>
</feature>
<dbReference type="GO" id="GO:0052757">
    <property type="term" value="F:chondroitin hydrolase activity"/>
    <property type="evidence" value="ECO:0007669"/>
    <property type="project" value="TreeGrafter"/>
</dbReference>
<sequence length="382" mass="43032">MKQLTNEAARAALDAACGILHGNLAEFTDKFQSSNSEHNFYPPSDNVEWTTGFCTGEYWLAWEHTRDDAFKTAALRQVDSFLDRIERKIDVDHHDMGFLYTPSCVAAYKLTGSETARRAALLAADQLCSRFREKGQFIQAWGPNNAADNYRLIIDCLLNLPLLYWASEVTGDPHYRDIAVAHTRTSVQNLVRPDHSTYHTFFFDPETGAPLRGATRQGYRDGSAWARGQAWGVYGMALSYRYTGDEACIRLFRQVTDYFLEHLPADGVPYWDLEFTSGDEPRDSSASAIAACGMLEMAPHLPAEEAARYTAEARRLAAALVDTCAVTDPAVSNGLLLHGVYARCSPYNPIPRDRGVDECNTWGDYFYMELLTRLTSDWHPYW</sequence>
<dbReference type="PANTHER" id="PTHR36845:SF1">
    <property type="entry name" value="HYDROLASE, PUTATIVE (AFU_ORTHOLOGUE AFUA_7G05090)-RELATED"/>
    <property type="match status" value="1"/>
</dbReference>
<dbReference type="AlphaFoldDB" id="A0A9D2FIY5"/>
<evidence type="ECO:0000256" key="1">
    <source>
        <dbReference type="ARBA" id="ARBA00022801"/>
    </source>
</evidence>
<feature type="binding site" evidence="4">
    <location>
        <position position="215"/>
    </location>
    <ligand>
        <name>substrate</name>
    </ligand>
</feature>
<dbReference type="Proteomes" id="UP000824105">
    <property type="component" value="Unassembled WGS sequence"/>
</dbReference>
<feature type="binding site" evidence="4">
    <location>
        <position position="227"/>
    </location>
    <ligand>
        <name>substrate</name>
    </ligand>
</feature>
<dbReference type="InterPro" id="IPR052369">
    <property type="entry name" value="UG_Glycosaminoglycan_Hydrolase"/>
</dbReference>
<reference evidence="5" key="1">
    <citation type="journal article" date="2021" name="PeerJ">
        <title>Extensive microbial diversity within the chicken gut microbiome revealed by metagenomics and culture.</title>
        <authorList>
            <person name="Gilroy R."/>
            <person name="Ravi A."/>
            <person name="Getino M."/>
            <person name="Pursley I."/>
            <person name="Horton D.L."/>
            <person name="Alikhan N.F."/>
            <person name="Baker D."/>
            <person name="Gharbi K."/>
            <person name="Hall N."/>
            <person name="Watson M."/>
            <person name="Adriaenssens E.M."/>
            <person name="Foster-Nyarko E."/>
            <person name="Jarju S."/>
            <person name="Secka A."/>
            <person name="Antonio M."/>
            <person name="Oren A."/>
            <person name="Chaudhuri R.R."/>
            <person name="La Ragione R."/>
            <person name="Hildebrand F."/>
            <person name="Pallen M.J."/>
        </authorList>
    </citation>
    <scope>NUCLEOTIDE SEQUENCE</scope>
    <source>
        <strain evidence="5">CHK188-11489</strain>
    </source>
</reference>
<feature type="binding site" evidence="4">
    <location>
        <position position="213"/>
    </location>
    <ligand>
        <name>substrate</name>
    </ligand>
</feature>
<reference evidence="5" key="2">
    <citation type="submission" date="2021-04" db="EMBL/GenBank/DDBJ databases">
        <authorList>
            <person name="Gilroy R."/>
        </authorList>
    </citation>
    <scope>NUCLEOTIDE SEQUENCE</scope>
    <source>
        <strain evidence="5">CHK188-11489</strain>
    </source>
</reference>
<dbReference type="EMBL" id="DXBF01000007">
    <property type="protein sequence ID" value="HIZ61285.1"/>
    <property type="molecule type" value="Genomic_DNA"/>
</dbReference>
<dbReference type="Gene3D" id="1.50.10.10">
    <property type="match status" value="1"/>
</dbReference>
<feature type="binding site" evidence="4">
    <location>
        <position position="155"/>
    </location>
    <ligand>
        <name>substrate</name>
    </ligand>
</feature>
<evidence type="ECO:0000256" key="2">
    <source>
        <dbReference type="ARBA" id="ARBA00038358"/>
    </source>
</evidence>
<comment type="caution">
    <text evidence="5">The sequence shown here is derived from an EMBL/GenBank/DDBJ whole genome shotgun (WGS) entry which is preliminary data.</text>
</comment>
<proteinExistence type="inferred from homology"/>
<evidence type="ECO:0000256" key="4">
    <source>
        <dbReference type="PIRSR" id="PIRSR610905-2"/>
    </source>
</evidence>
<feature type="binding site" evidence="4">
    <location>
        <position position="95"/>
    </location>
    <ligand>
        <name>substrate</name>
    </ligand>
</feature>
<dbReference type="GO" id="GO:0000272">
    <property type="term" value="P:polysaccharide catabolic process"/>
    <property type="evidence" value="ECO:0007669"/>
    <property type="project" value="TreeGrafter"/>
</dbReference>
<gene>
    <name evidence="5" type="ORF">H9724_00720</name>
</gene>
<keyword evidence="1 5" id="KW-0378">Hydrolase</keyword>